<reference evidence="2" key="1">
    <citation type="submission" date="2021-10" db="EMBL/GenBank/DDBJ databases">
        <authorList>
            <person name="Piombo E."/>
        </authorList>
    </citation>
    <scope>NUCLEOTIDE SEQUENCE</scope>
</reference>
<evidence type="ECO:0000256" key="1">
    <source>
        <dbReference type="SAM" id="MobiDB-lite"/>
    </source>
</evidence>
<comment type="caution">
    <text evidence="2">The sequence shown here is derived from an EMBL/GenBank/DDBJ whole genome shotgun (WGS) entry which is preliminary data.</text>
</comment>
<accession>A0A9P0EJ78</accession>
<dbReference type="Proteomes" id="UP000775872">
    <property type="component" value="Unassembled WGS sequence"/>
</dbReference>
<feature type="compositionally biased region" description="Polar residues" evidence="1">
    <location>
        <begin position="1"/>
        <end position="14"/>
    </location>
</feature>
<keyword evidence="3" id="KW-1185">Reference proteome</keyword>
<organism evidence="2 3">
    <name type="scientific">Clonostachys solani</name>
    <dbReference type="NCBI Taxonomy" id="160281"/>
    <lineage>
        <taxon>Eukaryota</taxon>
        <taxon>Fungi</taxon>
        <taxon>Dikarya</taxon>
        <taxon>Ascomycota</taxon>
        <taxon>Pezizomycotina</taxon>
        <taxon>Sordariomycetes</taxon>
        <taxon>Hypocreomycetidae</taxon>
        <taxon>Hypocreales</taxon>
        <taxon>Bionectriaceae</taxon>
        <taxon>Clonostachys</taxon>
    </lineage>
</organism>
<evidence type="ECO:0000313" key="3">
    <source>
        <dbReference type="Proteomes" id="UP000775872"/>
    </source>
</evidence>
<proteinExistence type="predicted"/>
<evidence type="ECO:0000313" key="2">
    <source>
        <dbReference type="EMBL" id="CAH0050514.1"/>
    </source>
</evidence>
<feature type="region of interest" description="Disordered" evidence="1">
    <location>
        <begin position="1"/>
        <end position="79"/>
    </location>
</feature>
<dbReference type="EMBL" id="CABFOC020000035">
    <property type="protein sequence ID" value="CAH0050514.1"/>
    <property type="molecule type" value="Genomic_DNA"/>
</dbReference>
<dbReference type="AlphaFoldDB" id="A0A9P0EJ78"/>
<feature type="region of interest" description="Disordered" evidence="1">
    <location>
        <begin position="122"/>
        <end position="147"/>
    </location>
</feature>
<sequence>MGIFSSKSTRSATPTGHGGKADDEHPLTPSTKETKALNGGKTKDDNSTLQISEADEPGGSVSGSHPKSIEDRTRNGEVAAHFHHSCPSTRRFTGNFHHRRSSTCHIPHSSRQAAEDYFSYKHHTGSGISWSDKAYDTIIPEEKKDKK</sequence>
<gene>
    <name evidence="2" type="ORF">CSOL1703_00002486</name>
</gene>
<dbReference type="OrthoDB" id="5148183at2759"/>
<name>A0A9P0EJ78_9HYPO</name>
<protein>
    <submittedName>
        <fullName evidence="2">Uncharacterized protein</fullName>
    </submittedName>
</protein>